<dbReference type="SUPFAM" id="SSF48264">
    <property type="entry name" value="Cytochrome P450"/>
    <property type="match status" value="1"/>
</dbReference>
<evidence type="ECO:0000256" key="5">
    <source>
        <dbReference type="ARBA" id="ARBA00023002"/>
    </source>
</evidence>
<evidence type="ECO:0000256" key="1">
    <source>
        <dbReference type="ARBA" id="ARBA00001971"/>
    </source>
</evidence>
<comment type="cofactor">
    <cofactor evidence="1 8">
        <name>heme</name>
        <dbReference type="ChEBI" id="CHEBI:30413"/>
    </cofactor>
</comment>
<dbReference type="InterPro" id="IPR050121">
    <property type="entry name" value="Cytochrome_P450_monoxygenase"/>
</dbReference>
<dbReference type="InterPro" id="IPR036396">
    <property type="entry name" value="Cyt_P450_sf"/>
</dbReference>
<feature type="binding site" description="axial binding residue" evidence="8">
    <location>
        <position position="438"/>
    </location>
    <ligand>
        <name>heme</name>
        <dbReference type="ChEBI" id="CHEBI:30413"/>
    </ligand>
    <ligandPart>
        <name>Fe</name>
        <dbReference type="ChEBI" id="CHEBI:18248"/>
    </ligandPart>
</feature>
<dbReference type="InterPro" id="IPR002401">
    <property type="entry name" value="Cyt_P450_E_grp-I"/>
</dbReference>
<dbReference type="AlphaFoldDB" id="A0A5N6WUH3"/>
<dbReference type="PRINTS" id="PR00463">
    <property type="entry name" value="EP450I"/>
</dbReference>
<accession>A0A5N6WUH3</accession>
<dbReference type="Gene3D" id="1.10.630.10">
    <property type="entry name" value="Cytochrome P450"/>
    <property type="match status" value="1"/>
</dbReference>
<protein>
    <submittedName>
        <fullName evidence="11">Cytochrome P450</fullName>
    </submittedName>
</protein>
<proteinExistence type="inferred from homology"/>
<dbReference type="CDD" id="cd11059">
    <property type="entry name" value="CYP_fungal"/>
    <property type="match status" value="1"/>
</dbReference>
<keyword evidence="4 8" id="KW-0479">Metal-binding</keyword>
<organism evidence="11 12">
    <name type="scientific">Aspergillus sergii</name>
    <dbReference type="NCBI Taxonomy" id="1034303"/>
    <lineage>
        <taxon>Eukaryota</taxon>
        <taxon>Fungi</taxon>
        <taxon>Dikarya</taxon>
        <taxon>Ascomycota</taxon>
        <taxon>Pezizomycotina</taxon>
        <taxon>Eurotiomycetes</taxon>
        <taxon>Eurotiomycetidae</taxon>
        <taxon>Eurotiales</taxon>
        <taxon>Aspergillaceae</taxon>
        <taxon>Aspergillus</taxon>
        <taxon>Aspergillus subgen. Circumdati</taxon>
    </lineage>
</organism>
<keyword evidence="10" id="KW-1133">Transmembrane helix</keyword>
<dbReference type="PROSITE" id="PS00086">
    <property type="entry name" value="CYTOCHROME_P450"/>
    <property type="match status" value="1"/>
</dbReference>
<dbReference type="FunFam" id="1.10.630.10:FF:000093">
    <property type="entry name" value="Cytochrome P450 monooxygenase"/>
    <property type="match status" value="1"/>
</dbReference>
<keyword evidence="6 8" id="KW-0408">Iron</keyword>
<reference evidence="12" key="1">
    <citation type="submission" date="2019-04" db="EMBL/GenBank/DDBJ databases">
        <title>Friends and foes A comparative genomics studyof 23 Aspergillus species from section Flavi.</title>
        <authorList>
            <consortium name="DOE Joint Genome Institute"/>
            <person name="Kjaerbolling I."/>
            <person name="Vesth T."/>
            <person name="Frisvad J.C."/>
            <person name="Nybo J.L."/>
            <person name="Theobald S."/>
            <person name="Kildgaard S."/>
            <person name="Isbrandt T."/>
            <person name="Kuo A."/>
            <person name="Sato A."/>
            <person name="Lyhne E.K."/>
            <person name="Kogle M.E."/>
            <person name="Wiebenga A."/>
            <person name="Kun R.S."/>
            <person name="Lubbers R.J."/>
            <person name="Makela M.R."/>
            <person name="Barry K."/>
            <person name="Chovatia M."/>
            <person name="Clum A."/>
            <person name="Daum C."/>
            <person name="Haridas S."/>
            <person name="He G."/>
            <person name="LaButti K."/>
            <person name="Lipzen A."/>
            <person name="Mondo S."/>
            <person name="Riley R."/>
            <person name="Salamov A."/>
            <person name="Simmons B.A."/>
            <person name="Magnuson J.K."/>
            <person name="Henrissat B."/>
            <person name="Mortensen U.H."/>
            <person name="Larsen T.O."/>
            <person name="Devries R.P."/>
            <person name="Grigoriev I.V."/>
            <person name="Machida M."/>
            <person name="Baker S.E."/>
            <person name="Andersen M.R."/>
        </authorList>
    </citation>
    <scope>NUCLEOTIDE SEQUENCE [LARGE SCALE GENOMIC DNA]</scope>
    <source>
        <strain evidence="12">CBS 130017</strain>
    </source>
</reference>
<dbReference type="GO" id="GO:0020037">
    <property type="term" value="F:heme binding"/>
    <property type="evidence" value="ECO:0007669"/>
    <property type="project" value="InterPro"/>
</dbReference>
<gene>
    <name evidence="11" type="ORF">BDV39DRAFT_182057</name>
</gene>
<evidence type="ECO:0000256" key="4">
    <source>
        <dbReference type="ARBA" id="ARBA00022723"/>
    </source>
</evidence>
<name>A0A5N6WUH3_9EURO</name>
<keyword evidence="10" id="KW-0472">Membrane</keyword>
<dbReference type="PRINTS" id="PR00385">
    <property type="entry name" value="P450"/>
</dbReference>
<dbReference type="Proteomes" id="UP000325945">
    <property type="component" value="Unassembled WGS sequence"/>
</dbReference>
<dbReference type="Pfam" id="PF00067">
    <property type="entry name" value="p450"/>
    <property type="match status" value="1"/>
</dbReference>
<dbReference type="GO" id="GO:0016705">
    <property type="term" value="F:oxidoreductase activity, acting on paired donors, with incorporation or reduction of molecular oxygen"/>
    <property type="evidence" value="ECO:0007669"/>
    <property type="project" value="InterPro"/>
</dbReference>
<evidence type="ECO:0000256" key="9">
    <source>
        <dbReference type="RuleBase" id="RU000461"/>
    </source>
</evidence>
<sequence>MVLPIPHLINMEWQIYLGIAFTLWIVQVLYTAFTSPLRRVPGPLYTVLTRLPLKLASLTGNRIYFVHELHRKYGPIVRIAPDEVDISSLAEFREIHRAGSPFLKSKWYEKFVPSKRSGVFTMRDPKEHAARRKLFARPFSKSELRRTWEPAVREKVQLAVSQIRRELKAVGKSDLLKWWTFLATDVSGHLMFGESFNMLQLGKKNQYIHVLESTMMGSGIGAELPLVAWLGRHIPLSSFQNMFRATDYLFQYGQRAVTNSRTTSNASRNIFAGMVYESEKGDGIITDEEVVLEAGNLIVAGSDTTAITLTYLVWAVLSQPKLQRELEEEVNSLSADFDDAALEELPLLNAVIMEALRLYGAAPGALPRETPEGGAKFCGYFIPQGMTVTTQAYSIHRDGDIYPDPERFDVGRWLKTETSASELAKKAFSPFGAGGRICLGIHLAWMELRLATAQFFRECAGVRLAPSATWENMRPVNYFLISPRGNQCEVECNY</sequence>
<dbReference type="PANTHER" id="PTHR24305">
    <property type="entry name" value="CYTOCHROME P450"/>
    <property type="match status" value="1"/>
</dbReference>
<evidence type="ECO:0000256" key="10">
    <source>
        <dbReference type="SAM" id="Phobius"/>
    </source>
</evidence>
<dbReference type="GO" id="GO:0005506">
    <property type="term" value="F:iron ion binding"/>
    <property type="evidence" value="ECO:0007669"/>
    <property type="project" value="InterPro"/>
</dbReference>
<keyword evidence="7 9" id="KW-0503">Monooxygenase</keyword>
<evidence type="ECO:0000256" key="2">
    <source>
        <dbReference type="ARBA" id="ARBA00010617"/>
    </source>
</evidence>
<keyword evidence="5 9" id="KW-0560">Oxidoreductase</keyword>
<keyword evidence="12" id="KW-1185">Reference proteome</keyword>
<keyword evidence="3 8" id="KW-0349">Heme</keyword>
<evidence type="ECO:0000313" key="12">
    <source>
        <dbReference type="Proteomes" id="UP000325945"/>
    </source>
</evidence>
<dbReference type="EMBL" id="ML741829">
    <property type="protein sequence ID" value="KAE8323499.1"/>
    <property type="molecule type" value="Genomic_DNA"/>
</dbReference>
<comment type="similarity">
    <text evidence="2 9">Belongs to the cytochrome P450 family.</text>
</comment>
<dbReference type="InterPro" id="IPR017972">
    <property type="entry name" value="Cyt_P450_CS"/>
</dbReference>
<keyword evidence="10" id="KW-0812">Transmembrane</keyword>
<dbReference type="PANTHER" id="PTHR24305:SF96">
    <property type="entry name" value="CYTOCHROME P450 MONOOXYGENASE STCB-RELATED"/>
    <property type="match status" value="1"/>
</dbReference>
<evidence type="ECO:0000256" key="6">
    <source>
        <dbReference type="ARBA" id="ARBA00023004"/>
    </source>
</evidence>
<evidence type="ECO:0000256" key="7">
    <source>
        <dbReference type="ARBA" id="ARBA00023033"/>
    </source>
</evidence>
<feature type="transmembrane region" description="Helical" evidence="10">
    <location>
        <begin position="13"/>
        <end position="33"/>
    </location>
</feature>
<evidence type="ECO:0000256" key="8">
    <source>
        <dbReference type="PIRSR" id="PIRSR602401-1"/>
    </source>
</evidence>
<dbReference type="InterPro" id="IPR001128">
    <property type="entry name" value="Cyt_P450"/>
</dbReference>
<evidence type="ECO:0000313" key="11">
    <source>
        <dbReference type="EMBL" id="KAE8323499.1"/>
    </source>
</evidence>
<dbReference type="GO" id="GO:0004497">
    <property type="term" value="F:monooxygenase activity"/>
    <property type="evidence" value="ECO:0007669"/>
    <property type="project" value="UniProtKB-KW"/>
</dbReference>
<evidence type="ECO:0000256" key="3">
    <source>
        <dbReference type="ARBA" id="ARBA00022617"/>
    </source>
</evidence>